<name>A0A3P9CEQ2_9CICH</name>
<organism evidence="2 3">
    <name type="scientific">Maylandia zebra</name>
    <name type="common">zebra mbuna</name>
    <dbReference type="NCBI Taxonomy" id="106582"/>
    <lineage>
        <taxon>Eukaryota</taxon>
        <taxon>Metazoa</taxon>
        <taxon>Chordata</taxon>
        <taxon>Craniata</taxon>
        <taxon>Vertebrata</taxon>
        <taxon>Euteleostomi</taxon>
        <taxon>Actinopterygii</taxon>
        <taxon>Neopterygii</taxon>
        <taxon>Teleostei</taxon>
        <taxon>Neoteleostei</taxon>
        <taxon>Acanthomorphata</taxon>
        <taxon>Ovalentaria</taxon>
        <taxon>Cichlomorphae</taxon>
        <taxon>Cichliformes</taxon>
        <taxon>Cichlidae</taxon>
        <taxon>African cichlids</taxon>
        <taxon>Pseudocrenilabrinae</taxon>
        <taxon>Haplochromini</taxon>
        <taxon>Maylandia</taxon>
        <taxon>Maylandia zebra complex</taxon>
    </lineage>
</organism>
<dbReference type="SUPFAM" id="SSF54236">
    <property type="entry name" value="Ubiquitin-like"/>
    <property type="match status" value="1"/>
</dbReference>
<evidence type="ECO:0000313" key="3">
    <source>
        <dbReference type="Proteomes" id="UP000265160"/>
    </source>
</evidence>
<protein>
    <recommendedName>
        <fullName evidence="1">Ubiquitin-like domain-containing protein</fullName>
    </recommendedName>
</protein>
<dbReference type="InterPro" id="IPR000626">
    <property type="entry name" value="Ubiquitin-like_dom"/>
</dbReference>
<reference evidence="2 3" key="1">
    <citation type="journal article" date="2014" name="Nature">
        <title>The genomic substrate for adaptive radiation in African cichlid fish.</title>
        <authorList>
            <person name="Brawand D."/>
            <person name="Wagner C.E."/>
            <person name="Li Y.I."/>
            <person name="Malinsky M."/>
            <person name="Keller I."/>
            <person name="Fan S."/>
            <person name="Simakov O."/>
            <person name="Ng A.Y."/>
            <person name="Lim Z.W."/>
            <person name="Bezault E."/>
            <person name="Turner-Maier J."/>
            <person name="Johnson J."/>
            <person name="Alcazar R."/>
            <person name="Noh H.J."/>
            <person name="Russell P."/>
            <person name="Aken B."/>
            <person name="Alfoldi J."/>
            <person name="Amemiya C."/>
            <person name="Azzouzi N."/>
            <person name="Baroiller J.F."/>
            <person name="Barloy-Hubler F."/>
            <person name="Berlin A."/>
            <person name="Bloomquist R."/>
            <person name="Carleton K.L."/>
            <person name="Conte M.A."/>
            <person name="D'Cotta H."/>
            <person name="Eshel O."/>
            <person name="Gaffney L."/>
            <person name="Galibert F."/>
            <person name="Gante H.F."/>
            <person name="Gnerre S."/>
            <person name="Greuter L."/>
            <person name="Guyon R."/>
            <person name="Haddad N.S."/>
            <person name="Haerty W."/>
            <person name="Harris R.M."/>
            <person name="Hofmann H.A."/>
            <person name="Hourlier T."/>
            <person name="Hulata G."/>
            <person name="Jaffe D.B."/>
            <person name="Lara M."/>
            <person name="Lee A.P."/>
            <person name="MacCallum I."/>
            <person name="Mwaiko S."/>
            <person name="Nikaido M."/>
            <person name="Nishihara H."/>
            <person name="Ozouf-Costaz C."/>
            <person name="Penman D.J."/>
            <person name="Przybylski D."/>
            <person name="Rakotomanga M."/>
            <person name="Renn S.C.P."/>
            <person name="Ribeiro F.J."/>
            <person name="Ron M."/>
            <person name="Salzburger W."/>
            <person name="Sanchez-Pulido L."/>
            <person name="Santos M.E."/>
            <person name="Searle S."/>
            <person name="Sharpe T."/>
            <person name="Swofford R."/>
            <person name="Tan F.J."/>
            <person name="Williams L."/>
            <person name="Young S."/>
            <person name="Yin S."/>
            <person name="Okada N."/>
            <person name="Kocher T.D."/>
            <person name="Miska E.A."/>
            <person name="Lander E.S."/>
            <person name="Venkatesh B."/>
            <person name="Fernald R.D."/>
            <person name="Meyer A."/>
            <person name="Ponting C.P."/>
            <person name="Streelman J.T."/>
            <person name="Lindblad-Toh K."/>
            <person name="Seehausen O."/>
            <person name="Di Palma F."/>
        </authorList>
    </citation>
    <scope>NUCLEOTIDE SEQUENCE</scope>
</reference>
<sequence length="88" mass="10002">NMDIIITMVGGSHTVRVNPQDTVEQSREKRGVPASQQRLIHQGREMQGGKLEDYNVRNHRQFNMIHTPGSPCIQCPALRLTPQARHFS</sequence>
<reference evidence="2" key="2">
    <citation type="submission" date="2025-08" db="UniProtKB">
        <authorList>
            <consortium name="Ensembl"/>
        </authorList>
    </citation>
    <scope>IDENTIFICATION</scope>
</reference>
<dbReference type="InterPro" id="IPR029071">
    <property type="entry name" value="Ubiquitin-like_domsf"/>
</dbReference>
<evidence type="ECO:0000259" key="1">
    <source>
        <dbReference type="PROSITE" id="PS50053"/>
    </source>
</evidence>
<feature type="domain" description="Ubiquitin-like" evidence="1">
    <location>
        <begin position="2"/>
        <end position="65"/>
    </location>
</feature>
<reference evidence="2" key="3">
    <citation type="submission" date="2025-09" db="UniProtKB">
        <authorList>
            <consortium name="Ensembl"/>
        </authorList>
    </citation>
    <scope>IDENTIFICATION</scope>
</reference>
<dbReference type="PROSITE" id="PS50053">
    <property type="entry name" value="UBIQUITIN_2"/>
    <property type="match status" value="1"/>
</dbReference>
<dbReference type="AlphaFoldDB" id="A0A3P9CEQ2"/>
<dbReference type="STRING" id="106582.ENSMZEP00005020735"/>
<accession>A0A3P9CEQ2</accession>
<dbReference type="Gene3D" id="3.10.20.90">
    <property type="entry name" value="Phosphatidylinositol 3-kinase Catalytic Subunit, Chain A, domain 1"/>
    <property type="match status" value="1"/>
</dbReference>
<evidence type="ECO:0000313" key="2">
    <source>
        <dbReference type="Ensembl" id="ENSMZEP00005020735.1"/>
    </source>
</evidence>
<dbReference type="Ensembl" id="ENSMZET00005021416.1">
    <property type="protein sequence ID" value="ENSMZEP00005020735.1"/>
    <property type="gene ID" value="ENSMZEG00005015556.1"/>
</dbReference>
<keyword evidence="3" id="KW-1185">Reference proteome</keyword>
<dbReference type="Proteomes" id="UP000265160">
    <property type="component" value="LG12"/>
</dbReference>
<dbReference type="Pfam" id="PF00240">
    <property type="entry name" value="ubiquitin"/>
    <property type="match status" value="1"/>
</dbReference>
<proteinExistence type="predicted"/>